<dbReference type="Pfam" id="PF01042">
    <property type="entry name" value="Ribonuc_L-PSP"/>
    <property type="match status" value="1"/>
</dbReference>
<reference evidence="2" key="5">
    <citation type="submission" date="2024-05" db="EMBL/GenBank/DDBJ databases">
        <authorList>
            <person name="Sun Q."/>
            <person name="Zhou Y."/>
        </authorList>
    </citation>
    <scope>NUCLEOTIDE SEQUENCE</scope>
    <source>
        <strain evidence="2">CGMCC 1.12707</strain>
    </source>
</reference>
<gene>
    <name evidence="2" type="ORF">GCM10010984_28390</name>
    <name evidence="3" type="ORF">SAMN05443634_11459</name>
</gene>
<dbReference type="EMBL" id="FRBH01000014">
    <property type="protein sequence ID" value="SHL68729.1"/>
    <property type="molecule type" value="Genomic_DNA"/>
</dbReference>
<evidence type="ECO:0000313" key="5">
    <source>
        <dbReference type="Proteomes" id="UP000650994"/>
    </source>
</evidence>
<name>A0A1M7CPK5_9FLAO</name>
<dbReference type="Gene3D" id="3.30.1330.40">
    <property type="entry name" value="RutC-like"/>
    <property type="match status" value="1"/>
</dbReference>
<reference evidence="4" key="3">
    <citation type="submission" date="2016-11" db="EMBL/GenBank/DDBJ databases">
        <authorList>
            <person name="Varghese N."/>
            <person name="Submissions S."/>
        </authorList>
    </citation>
    <scope>NUCLEOTIDE SEQUENCE [LARGE SCALE GENOMIC DNA]</scope>
    <source>
        <strain evidence="4">DSM 27989</strain>
    </source>
</reference>
<dbReference type="OrthoDB" id="9803101at2"/>
<keyword evidence="5" id="KW-1185">Reference proteome</keyword>
<evidence type="ECO:0000313" key="2">
    <source>
        <dbReference type="EMBL" id="GGF09571.1"/>
    </source>
</evidence>
<dbReference type="CDD" id="cd00448">
    <property type="entry name" value="YjgF_YER057c_UK114_family"/>
    <property type="match status" value="1"/>
</dbReference>
<dbReference type="NCBIfam" id="TIGR00004">
    <property type="entry name" value="Rid family detoxifying hydrolase"/>
    <property type="match status" value="1"/>
</dbReference>
<dbReference type="Proteomes" id="UP000184120">
    <property type="component" value="Unassembled WGS sequence"/>
</dbReference>
<protein>
    <submittedName>
        <fullName evidence="3">2-iminobutanoate/2-iminopropanoate deaminase</fullName>
    </submittedName>
    <submittedName>
        <fullName evidence="2">Reactive intermediate/imine deaminase</fullName>
    </submittedName>
</protein>
<dbReference type="AlphaFoldDB" id="A0A1M7CPK5"/>
<dbReference type="FunFam" id="3.30.1330.40:FF:000001">
    <property type="entry name" value="L-PSP family endoribonuclease"/>
    <property type="match status" value="1"/>
</dbReference>
<dbReference type="EMBL" id="BMFL01000023">
    <property type="protein sequence ID" value="GGF09571.1"/>
    <property type="molecule type" value="Genomic_DNA"/>
</dbReference>
<comment type="similarity">
    <text evidence="1">Belongs to the RutC family.</text>
</comment>
<evidence type="ECO:0000256" key="1">
    <source>
        <dbReference type="ARBA" id="ARBA00010552"/>
    </source>
</evidence>
<proteinExistence type="inferred from homology"/>
<dbReference type="GO" id="GO:0019239">
    <property type="term" value="F:deaminase activity"/>
    <property type="evidence" value="ECO:0007669"/>
    <property type="project" value="TreeGrafter"/>
</dbReference>
<dbReference type="InterPro" id="IPR006056">
    <property type="entry name" value="RidA"/>
</dbReference>
<dbReference type="RefSeq" id="WP_072933981.1">
    <property type="nucleotide sequence ID" value="NZ_BMFL01000023.1"/>
</dbReference>
<dbReference type="PANTHER" id="PTHR11803:SF39">
    <property type="entry name" value="2-IMINOBUTANOATE_2-IMINOPROPANOATE DEAMINASE"/>
    <property type="match status" value="1"/>
</dbReference>
<dbReference type="STRING" id="1434701.SAMN05443634_11459"/>
<evidence type="ECO:0000313" key="4">
    <source>
        <dbReference type="Proteomes" id="UP000184120"/>
    </source>
</evidence>
<reference evidence="5" key="4">
    <citation type="journal article" date="2019" name="Int. J. Syst. Evol. Microbiol.">
        <title>The Global Catalogue of Microorganisms (GCM) 10K type strain sequencing project: providing services to taxonomists for standard genome sequencing and annotation.</title>
        <authorList>
            <consortium name="The Broad Institute Genomics Platform"/>
            <consortium name="The Broad Institute Genome Sequencing Center for Infectious Disease"/>
            <person name="Wu L."/>
            <person name="Ma J."/>
        </authorList>
    </citation>
    <scope>NUCLEOTIDE SEQUENCE [LARGE SCALE GENOMIC DNA]</scope>
    <source>
        <strain evidence="5">CGMCC 1.12707</strain>
    </source>
</reference>
<organism evidence="3 4">
    <name type="scientific">Chishuiella changwenlii</name>
    <dbReference type="NCBI Taxonomy" id="1434701"/>
    <lineage>
        <taxon>Bacteria</taxon>
        <taxon>Pseudomonadati</taxon>
        <taxon>Bacteroidota</taxon>
        <taxon>Flavobacteriia</taxon>
        <taxon>Flavobacteriales</taxon>
        <taxon>Weeksellaceae</taxon>
        <taxon>Chishuiella</taxon>
    </lineage>
</organism>
<accession>A0A1M7CPK5</accession>
<dbReference type="SUPFAM" id="SSF55298">
    <property type="entry name" value="YjgF-like"/>
    <property type="match status" value="1"/>
</dbReference>
<dbReference type="InterPro" id="IPR035959">
    <property type="entry name" value="RutC-like_sf"/>
</dbReference>
<dbReference type="PANTHER" id="PTHR11803">
    <property type="entry name" value="2-IMINOBUTANOATE/2-IMINOPROPANOATE DEAMINASE RIDA"/>
    <property type="match status" value="1"/>
</dbReference>
<evidence type="ECO:0000313" key="3">
    <source>
        <dbReference type="EMBL" id="SHL68729.1"/>
    </source>
</evidence>
<reference evidence="2" key="1">
    <citation type="journal article" date="2014" name="Int. J. Syst. Evol. Microbiol.">
        <title>Complete genome of a new Firmicutes species belonging to the dominant human colonic microbiota ('Ruminococcus bicirculans') reveals two chromosomes and a selective capacity to utilize plant glucans.</title>
        <authorList>
            <consortium name="NISC Comparative Sequencing Program"/>
            <person name="Wegmann U."/>
            <person name="Louis P."/>
            <person name="Goesmann A."/>
            <person name="Henrissat B."/>
            <person name="Duncan S.H."/>
            <person name="Flint H.J."/>
        </authorList>
    </citation>
    <scope>NUCLEOTIDE SEQUENCE</scope>
    <source>
        <strain evidence="2">CGMCC 1.12707</strain>
    </source>
</reference>
<reference evidence="3" key="2">
    <citation type="submission" date="2016-11" db="EMBL/GenBank/DDBJ databases">
        <authorList>
            <person name="Jaros S."/>
            <person name="Januszkiewicz K."/>
            <person name="Wedrychowicz H."/>
        </authorList>
    </citation>
    <scope>NUCLEOTIDE SEQUENCE [LARGE SCALE GENOMIC DNA]</scope>
    <source>
        <strain evidence="3">DSM 27989</strain>
    </source>
</reference>
<dbReference type="Proteomes" id="UP000650994">
    <property type="component" value="Unassembled WGS sequence"/>
</dbReference>
<sequence>MKKQIIHTDKAPQAIGPYSQGVKYNGFIYTSGQIPFNVEKNELVTTGIQDEVHQVMKNVIEILKAGGTSIDNVVKATIFVKDLNDFNLVNEVYASYFNDENYPARECVEVARLPRDVNVEISVIAIAD</sequence>
<dbReference type="GO" id="GO:0005829">
    <property type="term" value="C:cytosol"/>
    <property type="evidence" value="ECO:0007669"/>
    <property type="project" value="TreeGrafter"/>
</dbReference>
<dbReference type="InterPro" id="IPR006175">
    <property type="entry name" value="YjgF/YER057c/UK114"/>
</dbReference>